<feature type="transmembrane region" description="Helical" evidence="1">
    <location>
        <begin position="76"/>
        <end position="96"/>
    </location>
</feature>
<keyword evidence="1" id="KW-1133">Transmembrane helix</keyword>
<feature type="transmembrane region" description="Helical" evidence="1">
    <location>
        <begin position="38"/>
        <end position="64"/>
    </location>
</feature>
<evidence type="ECO:0000256" key="1">
    <source>
        <dbReference type="SAM" id="Phobius"/>
    </source>
</evidence>
<dbReference type="OrthoDB" id="3723842at2"/>
<dbReference type="Pfam" id="PF00756">
    <property type="entry name" value="Esterase"/>
    <property type="match status" value="1"/>
</dbReference>
<dbReference type="InterPro" id="IPR050583">
    <property type="entry name" value="Mycobacterial_A85_antigen"/>
</dbReference>
<keyword evidence="1" id="KW-0472">Membrane</keyword>
<dbReference type="PANTHER" id="PTHR48098">
    <property type="entry name" value="ENTEROCHELIN ESTERASE-RELATED"/>
    <property type="match status" value="1"/>
</dbReference>
<sequence>MNFVYGLSLLTGPFPTIALVLGTVALAFLVVRRSVKWWFFALACAAFAAVLSFAGGWAVIHLWYWWPEELPNTVLLYVGITLWAVILGCATAVDGLMRHRRLGAGTLHTSVLRSTAAVVAMALVVTVCAVQINAYFGQYPTIGSLIQSAPVLTQGVPDSAPAENSQRFMKTPVRSRWTGADAPNAQGEVRSVGIAGKFSGFHARNAVVYLPPAYFSPQRPLLPVLILVSGQPGSPESWLSATNLKYDLDLFAATHDGLAPVVVIPDPNGSDEANTMCMNSDLGQSDSYMAKDVPEWINSHLEVDSNPAHWAVGGFSYGGTCALQMVTRHPDIFRSFVAISPEREPALAVNRQVTIDKAFNGNAAAFDAILPLTLLGINKYPDVQGLFASGHSDALYSENITVLEEAARKAGIVSTRESFPGGHSWAVANAALPSALSFLEGRLGFK</sequence>
<name>A0A0M4RPT9_9MICC</name>
<evidence type="ECO:0000313" key="2">
    <source>
        <dbReference type="EMBL" id="ALE92576.1"/>
    </source>
</evidence>
<proteinExistence type="predicted"/>
<dbReference type="Gene3D" id="3.40.50.1820">
    <property type="entry name" value="alpha/beta hydrolase"/>
    <property type="match status" value="1"/>
</dbReference>
<dbReference type="SUPFAM" id="SSF53474">
    <property type="entry name" value="alpha/beta-Hydrolases"/>
    <property type="match status" value="1"/>
</dbReference>
<dbReference type="InterPro" id="IPR029058">
    <property type="entry name" value="AB_hydrolase_fold"/>
</dbReference>
<keyword evidence="3" id="KW-1185">Reference proteome</keyword>
<dbReference type="Proteomes" id="UP000062833">
    <property type="component" value="Chromosome"/>
</dbReference>
<dbReference type="AlphaFoldDB" id="A0A0M4RPT9"/>
<dbReference type="PANTHER" id="PTHR48098:SF1">
    <property type="entry name" value="DIACYLGLYCEROL ACYLTRANSFERASE_MYCOLYLTRANSFERASE AG85A"/>
    <property type="match status" value="1"/>
</dbReference>
<evidence type="ECO:0008006" key="4">
    <source>
        <dbReference type="Google" id="ProtNLM"/>
    </source>
</evidence>
<dbReference type="PATRIC" id="fig|656366.3.peg.2183"/>
<keyword evidence="1" id="KW-0812">Transmembrane</keyword>
<feature type="transmembrane region" description="Helical" evidence="1">
    <location>
        <begin position="12"/>
        <end position="31"/>
    </location>
</feature>
<evidence type="ECO:0000313" key="3">
    <source>
        <dbReference type="Proteomes" id="UP000062833"/>
    </source>
</evidence>
<dbReference type="GO" id="GO:0016747">
    <property type="term" value="F:acyltransferase activity, transferring groups other than amino-acyl groups"/>
    <property type="evidence" value="ECO:0007669"/>
    <property type="project" value="TreeGrafter"/>
</dbReference>
<feature type="transmembrane region" description="Helical" evidence="1">
    <location>
        <begin position="116"/>
        <end position="136"/>
    </location>
</feature>
<reference evidence="3" key="1">
    <citation type="submission" date="2015-09" db="EMBL/GenBank/DDBJ databases">
        <title>Complete genome of Arthrobacter alpinus strain R3.8.</title>
        <authorList>
            <person name="See-Too W.S."/>
            <person name="Chan K.G."/>
        </authorList>
    </citation>
    <scope>NUCLEOTIDE SEQUENCE [LARGE SCALE GENOMIC DNA]</scope>
    <source>
        <strain evidence="3">R3.8</strain>
    </source>
</reference>
<protein>
    <recommendedName>
        <fullName evidence="4">Esterase</fullName>
    </recommendedName>
</protein>
<dbReference type="EMBL" id="CP012677">
    <property type="protein sequence ID" value="ALE92576.1"/>
    <property type="molecule type" value="Genomic_DNA"/>
</dbReference>
<organism evidence="2 3">
    <name type="scientific">Arthrobacter alpinus</name>
    <dbReference type="NCBI Taxonomy" id="656366"/>
    <lineage>
        <taxon>Bacteria</taxon>
        <taxon>Bacillati</taxon>
        <taxon>Actinomycetota</taxon>
        <taxon>Actinomycetes</taxon>
        <taxon>Micrococcales</taxon>
        <taxon>Micrococcaceae</taxon>
        <taxon>Arthrobacter</taxon>
    </lineage>
</organism>
<dbReference type="InterPro" id="IPR000801">
    <property type="entry name" value="Esterase-like"/>
</dbReference>
<accession>A0A0M4RPT9</accession>
<dbReference type="KEGG" id="aaq:AOC05_10110"/>
<gene>
    <name evidence="2" type="ORF">AOC05_10110</name>
</gene>